<evidence type="ECO:0000313" key="3">
    <source>
        <dbReference type="EMBL" id="KAB1200723.1"/>
    </source>
</evidence>
<evidence type="ECO:0000313" key="4">
    <source>
        <dbReference type="Proteomes" id="UP000516437"/>
    </source>
</evidence>
<evidence type="ECO:0000256" key="2">
    <source>
        <dbReference type="ARBA" id="ARBA00022737"/>
    </source>
</evidence>
<keyword evidence="1" id="KW-0433">Leucine-rich repeat</keyword>
<keyword evidence="4" id="KW-1185">Reference proteome</keyword>
<organism evidence="3 4">
    <name type="scientific">Morella rubra</name>
    <name type="common">Chinese bayberry</name>
    <dbReference type="NCBI Taxonomy" id="262757"/>
    <lineage>
        <taxon>Eukaryota</taxon>
        <taxon>Viridiplantae</taxon>
        <taxon>Streptophyta</taxon>
        <taxon>Embryophyta</taxon>
        <taxon>Tracheophyta</taxon>
        <taxon>Spermatophyta</taxon>
        <taxon>Magnoliopsida</taxon>
        <taxon>eudicotyledons</taxon>
        <taxon>Gunneridae</taxon>
        <taxon>Pentapetalae</taxon>
        <taxon>rosids</taxon>
        <taxon>fabids</taxon>
        <taxon>Fagales</taxon>
        <taxon>Myricaceae</taxon>
        <taxon>Morella</taxon>
    </lineage>
</organism>
<comment type="caution">
    <text evidence="3">The sequence shown here is derived from an EMBL/GenBank/DDBJ whole genome shotgun (WGS) entry which is preliminary data.</text>
</comment>
<sequence length="234" mass="26893">MPTIELRLMKWFGFPFLSLPMDFNADNLVELNMRGSSIKQLWKGNKVATNLSSMECLEELYAVGTTITQFFLNPFPRSIKTLRITGSQLPLNRSLMVSIIPRYSGLVPLPMTSPTGHLKVCTDPFVLIITLVHDFDNNRKWIGYSMFIDYKVIQLPGEIQRYPDYRELIRNAYNWVPDYEEDDALLNGVMFKWMLRRNGEVPDLQSIQGLHFFAPGIVGMNEGEFGLIYQLSGL</sequence>
<dbReference type="AlphaFoldDB" id="A0A6A1UKM7"/>
<evidence type="ECO:0000256" key="1">
    <source>
        <dbReference type="ARBA" id="ARBA00022614"/>
    </source>
</evidence>
<dbReference type="Proteomes" id="UP000516437">
    <property type="component" value="Unassembled WGS sequence"/>
</dbReference>
<gene>
    <name evidence="3" type="ORF">CJ030_MR0G006499</name>
</gene>
<reference evidence="3 4" key="1">
    <citation type="journal article" date="2019" name="Plant Biotechnol. J.">
        <title>The red bayberry genome and genetic basis of sex determination.</title>
        <authorList>
            <person name="Jia H.M."/>
            <person name="Jia H.J."/>
            <person name="Cai Q.L."/>
            <person name="Wang Y."/>
            <person name="Zhao H.B."/>
            <person name="Yang W.F."/>
            <person name="Wang G.Y."/>
            <person name="Li Y.H."/>
            <person name="Zhan D.L."/>
            <person name="Shen Y.T."/>
            <person name="Niu Q.F."/>
            <person name="Chang L."/>
            <person name="Qiu J."/>
            <person name="Zhao L."/>
            <person name="Xie H.B."/>
            <person name="Fu W.Y."/>
            <person name="Jin J."/>
            <person name="Li X.W."/>
            <person name="Jiao Y."/>
            <person name="Zhou C.C."/>
            <person name="Tu T."/>
            <person name="Chai C.Y."/>
            <person name="Gao J.L."/>
            <person name="Fan L.J."/>
            <person name="van de Weg E."/>
            <person name="Wang J.Y."/>
            <person name="Gao Z.S."/>
        </authorList>
    </citation>
    <scope>NUCLEOTIDE SEQUENCE [LARGE SCALE GENOMIC DNA]</scope>
    <source>
        <tissue evidence="3">Leaves</tissue>
    </source>
</reference>
<dbReference type="OrthoDB" id="1733683at2759"/>
<dbReference type="EMBL" id="RXIC02000131">
    <property type="protein sequence ID" value="KAB1200723.1"/>
    <property type="molecule type" value="Genomic_DNA"/>
</dbReference>
<name>A0A6A1UKM7_9ROSI</name>
<protein>
    <submittedName>
        <fullName evidence="3">Putative WRKY transcription factor 19</fullName>
    </submittedName>
</protein>
<accession>A0A6A1UKM7</accession>
<proteinExistence type="predicted"/>
<dbReference type="Pfam" id="PF07725">
    <property type="entry name" value="LRR_3"/>
    <property type="match status" value="1"/>
</dbReference>
<keyword evidence="2" id="KW-0677">Repeat</keyword>
<dbReference type="InterPro" id="IPR011713">
    <property type="entry name" value="Leu-rich_rpt_3"/>
</dbReference>